<dbReference type="HOGENOM" id="CLU_2589873_0_0_1"/>
<organism evidence="2">
    <name type="scientific">Gaeumannomyces tritici (strain R3-111a-1)</name>
    <name type="common">Wheat and barley take-all root rot fungus</name>
    <name type="synonym">Gaeumannomyces graminis var. tritici</name>
    <dbReference type="NCBI Taxonomy" id="644352"/>
    <lineage>
        <taxon>Eukaryota</taxon>
        <taxon>Fungi</taxon>
        <taxon>Dikarya</taxon>
        <taxon>Ascomycota</taxon>
        <taxon>Pezizomycotina</taxon>
        <taxon>Sordariomycetes</taxon>
        <taxon>Sordariomycetidae</taxon>
        <taxon>Magnaporthales</taxon>
        <taxon>Magnaporthaceae</taxon>
        <taxon>Gaeumannomyces</taxon>
    </lineage>
</organism>
<dbReference type="AlphaFoldDB" id="J3NIY0"/>
<feature type="region of interest" description="Disordered" evidence="1">
    <location>
        <begin position="1"/>
        <end position="29"/>
    </location>
</feature>
<dbReference type="VEuPathDB" id="FungiDB:GGTG_01214"/>
<reference evidence="3" key="5">
    <citation type="submission" date="2018-04" db="UniProtKB">
        <authorList>
            <consortium name="EnsemblFungi"/>
        </authorList>
    </citation>
    <scope>IDENTIFICATION</scope>
    <source>
        <strain evidence="3">R3-111a-1</strain>
    </source>
</reference>
<dbReference type="EnsemblFungi" id="EJT81230">
    <property type="protein sequence ID" value="EJT81230"/>
    <property type="gene ID" value="GGTG_01214"/>
</dbReference>
<protein>
    <submittedName>
        <fullName evidence="2 3">Uncharacterized protein</fullName>
    </submittedName>
</protein>
<evidence type="ECO:0000313" key="3">
    <source>
        <dbReference type="EnsemblFungi" id="EJT81230"/>
    </source>
</evidence>
<dbReference type="Proteomes" id="UP000006039">
    <property type="component" value="Unassembled WGS sequence"/>
</dbReference>
<evidence type="ECO:0000256" key="1">
    <source>
        <dbReference type="SAM" id="MobiDB-lite"/>
    </source>
</evidence>
<dbReference type="GeneID" id="20341672"/>
<reference evidence="3" key="4">
    <citation type="journal article" date="2015" name="G3 (Bethesda)">
        <title>Genome sequences of three phytopathogenic species of the Magnaporthaceae family of fungi.</title>
        <authorList>
            <person name="Okagaki L.H."/>
            <person name="Nunes C.C."/>
            <person name="Sailsbery J."/>
            <person name="Clay B."/>
            <person name="Brown D."/>
            <person name="John T."/>
            <person name="Oh Y."/>
            <person name="Young N."/>
            <person name="Fitzgerald M."/>
            <person name="Haas B.J."/>
            <person name="Zeng Q."/>
            <person name="Young S."/>
            <person name="Adiconis X."/>
            <person name="Fan L."/>
            <person name="Levin J.Z."/>
            <person name="Mitchell T.K."/>
            <person name="Okubara P.A."/>
            <person name="Farman M.L."/>
            <person name="Kohn L.M."/>
            <person name="Birren B."/>
            <person name="Ma L.-J."/>
            <person name="Dean R.A."/>
        </authorList>
    </citation>
    <scope>NUCLEOTIDE SEQUENCE</scope>
    <source>
        <strain evidence="3">R3-111a-1</strain>
    </source>
</reference>
<gene>
    <name evidence="3" type="primary">20341672</name>
    <name evidence="2" type="ORF">GGTG_01214</name>
</gene>
<reference evidence="2" key="2">
    <citation type="submission" date="2010-07" db="EMBL/GenBank/DDBJ databases">
        <authorList>
            <consortium name="The Broad Institute Genome Sequencing Platform"/>
            <consortium name="Broad Institute Genome Sequencing Center for Infectious Disease"/>
            <person name="Ma L.-J."/>
            <person name="Dead R."/>
            <person name="Young S."/>
            <person name="Zeng Q."/>
            <person name="Koehrsen M."/>
            <person name="Alvarado L."/>
            <person name="Berlin A."/>
            <person name="Chapman S.B."/>
            <person name="Chen Z."/>
            <person name="Freedman E."/>
            <person name="Gellesch M."/>
            <person name="Goldberg J."/>
            <person name="Griggs A."/>
            <person name="Gujja S."/>
            <person name="Heilman E.R."/>
            <person name="Heiman D."/>
            <person name="Hepburn T."/>
            <person name="Howarth C."/>
            <person name="Jen D."/>
            <person name="Larson L."/>
            <person name="Mehta T."/>
            <person name="Neiman D."/>
            <person name="Pearson M."/>
            <person name="Roberts A."/>
            <person name="Saif S."/>
            <person name="Shea T."/>
            <person name="Shenoy N."/>
            <person name="Sisk P."/>
            <person name="Stolte C."/>
            <person name="Sykes S."/>
            <person name="Walk T."/>
            <person name="White J."/>
            <person name="Yandava C."/>
            <person name="Haas B."/>
            <person name="Nusbaum C."/>
            <person name="Birren B."/>
        </authorList>
    </citation>
    <scope>NUCLEOTIDE SEQUENCE</scope>
    <source>
        <strain evidence="2">R3-111a-1</strain>
    </source>
</reference>
<proteinExistence type="predicted"/>
<reference evidence="4" key="1">
    <citation type="submission" date="2010-07" db="EMBL/GenBank/DDBJ databases">
        <title>The genome sequence of Gaeumannomyces graminis var. tritici strain R3-111a-1.</title>
        <authorList>
            <consortium name="The Broad Institute Genome Sequencing Platform"/>
            <person name="Ma L.-J."/>
            <person name="Dead R."/>
            <person name="Young S."/>
            <person name="Zeng Q."/>
            <person name="Koehrsen M."/>
            <person name="Alvarado L."/>
            <person name="Berlin A."/>
            <person name="Chapman S.B."/>
            <person name="Chen Z."/>
            <person name="Freedman E."/>
            <person name="Gellesch M."/>
            <person name="Goldberg J."/>
            <person name="Griggs A."/>
            <person name="Gujja S."/>
            <person name="Heilman E.R."/>
            <person name="Heiman D."/>
            <person name="Hepburn T."/>
            <person name="Howarth C."/>
            <person name="Jen D."/>
            <person name="Larson L."/>
            <person name="Mehta T."/>
            <person name="Neiman D."/>
            <person name="Pearson M."/>
            <person name="Roberts A."/>
            <person name="Saif S."/>
            <person name="Shea T."/>
            <person name="Shenoy N."/>
            <person name="Sisk P."/>
            <person name="Stolte C."/>
            <person name="Sykes S."/>
            <person name="Walk T."/>
            <person name="White J."/>
            <person name="Yandava C."/>
            <person name="Haas B."/>
            <person name="Nusbaum C."/>
            <person name="Birren B."/>
        </authorList>
    </citation>
    <scope>NUCLEOTIDE SEQUENCE [LARGE SCALE GENOMIC DNA]</scope>
    <source>
        <strain evidence="4">R3-111a-1</strain>
    </source>
</reference>
<sequence>MQAVMLCRSGEESSPPPEPDMGHSTANARRPALSANVRRERAHLFLVHSKCNVCVCPPLANLASSLGASAAAVLLDNEWP</sequence>
<reference evidence="2" key="3">
    <citation type="submission" date="2010-09" db="EMBL/GenBank/DDBJ databases">
        <title>Annotation of Gaeumannomyces graminis var. tritici R3-111a-1.</title>
        <authorList>
            <consortium name="The Broad Institute Genome Sequencing Platform"/>
            <person name="Ma L.-J."/>
            <person name="Dead R."/>
            <person name="Young S.K."/>
            <person name="Zeng Q."/>
            <person name="Gargeya S."/>
            <person name="Fitzgerald M."/>
            <person name="Haas B."/>
            <person name="Abouelleil A."/>
            <person name="Alvarado L."/>
            <person name="Arachchi H.M."/>
            <person name="Berlin A."/>
            <person name="Brown A."/>
            <person name="Chapman S.B."/>
            <person name="Chen Z."/>
            <person name="Dunbar C."/>
            <person name="Freedman E."/>
            <person name="Gearin G."/>
            <person name="Gellesch M."/>
            <person name="Goldberg J."/>
            <person name="Griggs A."/>
            <person name="Gujja S."/>
            <person name="Heiman D."/>
            <person name="Howarth C."/>
            <person name="Larson L."/>
            <person name="Lui A."/>
            <person name="MacDonald P.J.P."/>
            <person name="Mehta T."/>
            <person name="Montmayeur A."/>
            <person name="Murphy C."/>
            <person name="Neiman D."/>
            <person name="Pearson M."/>
            <person name="Priest M."/>
            <person name="Roberts A."/>
            <person name="Saif S."/>
            <person name="Shea T."/>
            <person name="Shenoy N."/>
            <person name="Sisk P."/>
            <person name="Stolte C."/>
            <person name="Sykes S."/>
            <person name="Yandava C."/>
            <person name="Wortman J."/>
            <person name="Nusbaum C."/>
            <person name="Birren B."/>
        </authorList>
    </citation>
    <scope>NUCLEOTIDE SEQUENCE</scope>
    <source>
        <strain evidence="2">R3-111a-1</strain>
    </source>
</reference>
<dbReference type="RefSeq" id="XP_009217239.1">
    <property type="nucleotide sequence ID" value="XM_009218975.1"/>
</dbReference>
<keyword evidence="4" id="KW-1185">Reference proteome</keyword>
<evidence type="ECO:0000313" key="2">
    <source>
        <dbReference type="EMBL" id="EJT81230.1"/>
    </source>
</evidence>
<dbReference type="EMBL" id="GL385395">
    <property type="protein sequence ID" value="EJT81230.1"/>
    <property type="molecule type" value="Genomic_DNA"/>
</dbReference>
<evidence type="ECO:0000313" key="4">
    <source>
        <dbReference type="Proteomes" id="UP000006039"/>
    </source>
</evidence>
<accession>J3NIY0</accession>
<name>J3NIY0_GAET3</name>